<dbReference type="RefSeq" id="WP_172237700.1">
    <property type="nucleotide sequence ID" value="NZ_BMDD01000001.1"/>
</dbReference>
<sequence length="308" mass="32695">MNRTPRTSPYLRKSLKLAPAALIVALALSGCGNTSGNAPEEANAPADAAAEDGGANVVPGTGPATSGEDAAESPDAQQTEEDSAEGTDQAEDANVPDAEGVIDQVRAQLKLQDAVLPTEFELADGHYLTASIEKNEEAAFNVVFYETEEVVPVDDDSLAPTGETPILAIVNAESYADPLSREDIFFPASDLEDISSEMAVDLGNGIQGMQEGAAGTQYLTWKEGRWVLQIQSLSEDQMDQPGIARKMVDYLETHSLPAPDDAGRISAKYQQGGDAVQNIVAWNKGDVVYQIETQRVPLEALAMTVSVK</sequence>
<accession>A0ABQ1ZIT4</accession>
<feature type="region of interest" description="Disordered" evidence="1">
    <location>
        <begin position="30"/>
        <end position="95"/>
    </location>
</feature>
<keyword evidence="4" id="KW-1185">Reference proteome</keyword>
<reference evidence="4" key="1">
    <citation type="journal article" date="2019" name="Int. J. Syst. Evol. Microbiol.">
        <title>The Global Catalogue of Microorganisms (GCM) 10K type strain sequencing project: providing services to taxonomists for standard genome sequencing and annotation.</title>
        <authorList>
            <consortium name="The Broad Institute Genomics Platform"/>
            <consortium name="The Broad Institute Genome Sequencing Center for Infectious Disease"/>
            <person name="Wu L."/>
            <person name="Ma J."/>
        </authorList>
    </citation>
    <scope>NUCLEOTIDE SEQUENCE [LARGE SCALE GENOMIC DNA]</scope>
    <source>
        <strain evidence="4">CCM 8702</strain>
    </source>
</reference>
<name>A0ABQ1ZIT4_9BACL</name>
<keyword evidence="2" id="KW-0732">Signal</keyword>
<evidence type="ECO:0000256" key="2">
    <source>
        <dbReference type="SAM" id="SignalP"/>
    </source>
</evidence>
<evidence type="ECO:0000313" key="4">
    <source>
        <dbReference type="Proteomes" id="UP000605427"/>
    </source>
</evidence>
<organism evidence="3 4">
    <name type="scientific">Saccharibacillus endophyticus</name>
    <dbReference type="NCBI Taxonomy" id="2060666"/>
    <lineage>
        <taxon>Bacteria</taxon>
        <taxon>Bacillati</taxon>
        <taxon>Bacillota</taxon>
        <taxon>Bacilli</taxon>
        <taxon>Bacillales</taxon>
        <taxon>Paenibacillaceae</taxon>
        <taxon>Saccharibacillus</taxon>
    </lineage>
</organism>
<feature type="signal peptide" evidence="2">
    <location>
        <begin position="1"/>
        <end position="29"/>
    </location>
</feature>
<feature type="compositionally biased region" description="Low complexity" evidence="1">
    <location>
        <begin position="36"/>
        <end position="56"/>
    </location>
</feature>
<dbReference type="EMBL" id="BMDD01000001">
    <property type="protein sequence ID" value="GGH68028.1"/>
    <property type="molecule type" value="Genomic_DNA"/>
</dbReference>
<feature type="chain" id="PRO_5047124167" description="DUF4309 domain-containing protein" evidence="2">
    <location>
        <begin position="30"/>
        <end position="308"/>
    </location>
</feature>
<protein>
    <recommendedName>
        <fullName evidence="5">DUF4309 domain-containing protein</fullName>
    </recommendedName>
</protein>
<evidence type="ECO:0000256" key="1">
    <source>
        <dbReference type="SAM" id="MobiDB-lite"/>
    </source>
</evidence>
<dbReference type="Proteomes" id="UP000605427">
    <property type="component" value="Unassembled WGS sequence"/>
</dbReference>
<evidence type="ECO:0008006" key="5">
    <source>
        <dbReference type="Google" id="ProtNLM"/>
    </source>
</evidence>
<proteinExistence type="predicted"/>
<gene>
    <name evidence="3" type="ORF">GCM10007362_01620</name>
</gene>
<evidence type="ECO:0000313" key="3">
    <source>
        <dbReference type="EMBL" id="GGH68028.1"/>
    </source>
</evidence>
<comment type="caution">
    <text evidence="3">The sequence shown here is derived from an EMBL/GenBank/DDBJ whole genome shotgun (WGS) entry which is preliminary data.</text>
</comment>
<feature type="compositionally biased region" description="Acidic residues" evidence="1">
    <location>
        <begin position="78"/>
        <end position="91"/>
    </location>
</feature>
<dbReference type="PROSITE" id="PS51257">
    <property type="entry name" value="PROKAR_LIPOPROTEIN"/>
    <property type="match status" value="1"/>
</dbReference>